<proteinExistence type="predicted"/>
<sequence length="294" mass="32442">MTLRLPASIDHDTEFKEDDPSCGAIVNDPRAVRPPGIAWKIITLPVSTVSGFGSGRGGGSESSSSVSLAAGEAMEFITLFDRDDGLRRQGKRCYLWVKLDAFDGYLITLEVKKSERVALCLIQGDQQGSRHLRTSLNSASRVESCNSNPWIISVPYPGVLDRTSLNCKVESPGPGVTCRKRRGEEASPVRIAVFFAMIRDGDLTRTVSRAVDWAARWVMGCDQYEERLGIGLRDGSTGREGLRKLKLSPFYIIEIHNEAKAFVTDKKTLHLCLVFLCLVFLCHAEENFGSVTLL</sequence>
<gene>
    <name evidence="1" type="ORF">DY000_02015403</name>
</gene>
<comment type="caution">
    <text evidence="1">The sequence shown here is derived from an EMBL/GenBank/DDBJ whole genome shotgun (WGS) entry which is preliminary data.</text>
</comment>
<evidence type="ECO:0000313" key="1">
    <source>
        <dbReference type="EMBL" id="KAF3562744.1"/>
    </source>
</evidence>
<evidence type="ECO:0000313" key="2">
    <source>
        <dbReference type="Proteomes" id="UP000266723"/>
    </source>
</evidence>
<organism evidence="1 2">
    <name type="scientific">Brassica cretica</name>
    <name type="common">Mustard</name>
    <dbReference type="NCBI Taxonomy" id="69181"/>
    <lineage>
        <taxon>Eukaryota</taxon>
        <taxon>Viridiplantae</taxon>
        <taxon>Streptophyta</taxon>
        <taxon>Embryophyta</taxon>
        <taxon>Tracheophyta</taxon>
        <taxon>Spermatophyta</taxon>
        <taxon>Magnoliopsida</taxon>
        <taxon>eudicotyledons</taxon>
        <taxon>Gunneridae</taxon>
        <taxon>Pentapetalae</taxon>
        <taxon>rosids</taxon>
        <taxon>malvids</taxon>
        <taxon>Brassicales</taxon>
        <taxon>Brassicaceae</taxon>
        <taxon>Brassiceae</taxon>
        <taxon>Brassica</taxon>
    </lineage>
</organism>
<accession>A0ABQ7CVQ8</accession>
<name>A0ABQ7CVQ8_BRACR</name>
<dbReference type="EMBL" id="QGKV02000759">
    <property type="protein sequence ID" value="KAF3562744.1"/>
    <property type="molecule type" value="Genomic_DNA"/>
</dbReference>
<reference evidence="1 2" key="1">
    <citation type="journal article" date="2020" name="BMC Genomics">
        <title>Intraspecific diversification of the crop wild relative Brassica cretica Lam. using demographic model selection.</title>
        <authorList>
            <person name="Kioukis A."/>
            <person name="Michalopoulou V.A."/>
            <person name="Briers L."/>
            <person name="Pirintsos S."/>
            <person name="Studholme D.J."/>
            <person name="Pavlidis P."/>
            <person name="Sarris P.F."/>
        </authorList>
    </citation>
    <scope>NUCLEOTIDE SEQUENCE [LARGE SCALE GENOMIC DNA]</scope>
    <source>
        <strain evidence="2">cv. PFS-1207/04</strain>
    </source>
</reference>
<protein>
    <submittedName>
        <fullName evidence="1">Uncharacterized protein</fullName>
    </submittedName>
</protein>
<keyword evidence="2" id="KW-1185">Reference proteome</keyword>
<dbReference type="Proteomes" id="UP000266723">
    <property type="component" value="Unassembled WGS sequence"/>
</dbReference>